<reference evidence="1" key="1">
    <citation type="submission" date="2016-05" db="EMBL/GenBank/DDBJ databases">
        <authorList>
            <person name="Lavstsen T."/>
            <person name="Jespersen J.S."/>
        </authorList>
    </citation>
    <scope>NUCLEOTIDE SEQUENCE</scope>
    <source>
        <tissue evidence="1">Brain</tissue>
    </source>
</reference>
<dbReference type="AlphaFoldDB" id="A0A1A8V1C6"/>
<protein>
    <submittedName>
        <fullName evidence="1">Uncharacterized protein</fullName>
    </submittedName>
</protein>
<proteinExistence type="predicted"/>
<reference evidence="1" key="2">
    <citation type="submission" date="2016-06" db="EMBL/GenBank/DDBJ databases">
        <title>The genome of a short-lived fish provides insights into sex chromosome evolution and the genetic control of aging.</title>
        <authorList>
            <person name="Reichwald K."/>
            <person name="Felder M."/>
            <person name="Petzold A."/>
            <person name="Koch P."/>
            <person name="Groth M."/>
            <person name="Platzer M."/>
        </authorList>
    </citation>
    <scope>NUCLEOTIDE SEQUENCE</scope>
    <source>
        <tissue evidence="1">Brain</tissue>
    </source>
</reference>
<gene>
    <name evidence="1" type="primary">Nfu_g_1_012973</name>
</gene>
<name>A0A1A8V1C6_NOTFU</name>
<accession>A0A1A8V1C6</accession>
<dbReference type="EMBL" id="HAEJ01013678">
    <property type="protein sequence ID" value="SBS54135.1"/>
    <property type="molecule type" value="Transcribed_RNA"/>
</dbReference>
<sequence>MCYFGEMHTPITTSQAVNLKRRYLWKLLYKSDKVMNNLMPKQIQDLFQIRESVYDLRGYKMFRQPKVRTKMKQLCVSCVGVDVWNKLDQEQKDCSTMVKFKGRFKSNVIEYYESSQ</sequence>
<organism evidence="1">
    <name type="scientific">Nothobranchius furzeri</name>
    <name type="common">Turquoise killifish</name>
    <dbReference type="NCBI Taxonomy" id="105023"/>
    <lineage>
        <taxon>Eukaryota</taxon>
        <taxon>Metazoa</taxon>
        <taxon>Chordata</taxon>
        <taxon>Craniata</taxon>
        <taxon>Vertebrata</taxon>
        <taxon>Euteleostomi</taxon>
        <taxon>Actinopterygii</taxon>
        <taxon>Neopterygii</taxon>
        <taxon>Teleostei</taxon>
        <taxon>Neoteleostei</taxon>
        <taxon>Acanthomorphata</taxon>
        <taxon>Ovalentaria</taxon>
        <taxon>Atherinomorphae</taxon>
        <taxon>Cyprinodontiformes</taxon>
        <taxon>Nothobranchiidae</taxon>
        <taxon>Nothobranchius</taxon>
    </lineage>
</organism>
<evidence type="ECO:0000313" key="1">
    <source>
        <dbReference type="EMBL" id="SBS54135.1"/>
    </source>
</evidence>